<feature type="domain" description="N-acetyltransferase" evidence="1">
    <location>
        <begin position="14"/>
        <end position="193"/>
    </location>
</feature>
<evidence type="ECO:0000259" key="1">
    <source>
        <dbReference type="PROSITE" id="PS51186"/>
    </source>
</evidence>
<accession>A0ABP1D2T8</accession>
<dbReference type="PROSITE" id="PS51186">
    <property type="entry name" value="GNAT"/>
    <property type="match status" value="1"/>
</dbReference>
<keyword evidence="3" id="KW-1185">Reference proteome</keyword>
<gene>
    <name evidence="2" type="ORF">GFSPODELE1_LOCUS3514</name>
</gene>
<dbReference type="Pfam" id="PF00583">
    <property type="entry name" value="Acetyltransf_1"/>
    <property type="match status" value="1"/>
</dbReference>
<sequence>MSATALEVPPHEIVVIKPYIRSPDNWKELREQCYSVRIDVFHHEQGFPIEDEIDNLEDVATHFLLRLTSGSDAGKPVGTIRYTKQTSPSTRETYYKLSRFAVLKDYRNYRFGVGLVNALHDYIRTDARKSRNEGSANGNNAPGDQDGFVRVVCHSQIYIKGFYEKIGYEPEGTQVYISRLRSPSGLLTPLEFILYSVRQITPAHVCYSLLCLLFRQFVLLRREACNSSTSEKRASH</sequence>
<dbReference type="CDD" id="cd04301">
    <property type="entry name" value="NAT_SF"/>
    <property type="match status" value="1"/>
</dbReference>
<protein>
    <recommendedName>
        <fullName evidence="1">N-acetyltransferase domain-containing protein</fullName>
    </recommendedName>
</protein>
<dbReference type="Gene3D" id="3.40.630.30">
    <property type="match status" value="1"/>
</dbReference>
<organism evidence="2 3">
    <name type="scientific">Somion occarium</name>
    <dbReference type="NCBI Taxonomy" id="3059160"/>
    <lineage>
        <taxon>Eukaryota</taxon>
        <taxon>Fungi</taxon>
        <taxon>Dikarya</taxon>
        <taxon>Basidiomycota</taxon>
        <taxon>Agaricomycotina</taxon>
        <taxon>Agaricomycetes</taxon>
        <taxon>Polyporales</taxon>
        <taxon>Cerrenaceae</taxon>
        <taxon>Somion</taxon>
    </lineage>
</organism>
<evidence type="ECO:0000313" key="3">
    <source>
        <dbReference type="Proteomes" id="UP001497453"/>
    </source>
</evidence>
<proteinExistence type="predicted"/>
<dbReference type="InterPro" id="IPR000182">
    <property type="entry name" value="GNAT_dom"/>
</dbReference>
<name>A0ABP1D2T8_9APHY</name>
<evidence type="ECO:0000313" key="2">
    <source>
        <dbReference type="EMBL" id="CAL1701288.1"/>
    </source>
</evidence>
<dbReference type="InterPro" id="IPR016181">
    <property type="entry name" value="Acyl_CoA_acyltransferase"/>
</dbReference>
<dbReference type="EMBL" id="OZ037945">
    <property type="protein sequence ID" value="CAL1701288.1"/>
    <property type="molecule type" value="Genomic_DNA"/>
</dbReference>
<reference evidence="3" key="1">
    <citation type="submission" date="2024-04" db="EMBL/GenBank/DDBJ databases">
        <authorList>
            <person name="Shaw F."/>
            <person name="Minotto A."/>
        </authorList>
    </citation>
    <scope>NUCLEOTIDE SEQUENCE [LARGE SCALE GENOMIC DNA]</scope>
</reference>
<dbReference type="Proteomes" id="UP001497453">
    <property type="component" value="Chromosome 2"/>
</dbReference>
<dbReference type="SUPFAM" id="SSF55729">
    <property type="entry name" value="Acyl-CoA N-acyltransferases (Nat)"/>
    <property type="match status" value="1"/>
</dbReference>